<evidence type="ECO:0000313" key="2">
    <source>
        <dbReference type="Proteomes" id="UP000069850"/>
    </source>
</evidence>
<proteinExistence type="predicted"/>
<sequence>MENLNLPEGTVRASLAAYTTEQEIDLLIAAVGEINRGSRAPLTIPFSYERKEIIGRQS</sequence>
<dbReference type="Gene3D" id="3.90.1150.10">
    <property type="entry name" value="Aspartate Aminotransferase, domain 1"/>
    <property type="match status" value="1"/>
</dbReference>
<name>A0A0X3BN49_9EURY</name>
<accession>A0A0X3BN49</accession>
<dbReference type="GeneID" id="43321704"/>
<protein>
    <submittedName>
        <fullName evidence="1">Uncharacterized protein</fullName>
    </submittedName>
</protein>
<dbReference type="RefSeq" id="WP_157203676.1">
    <property type="nucleotide sequence ID" value="NZ_LT158599.1"/>
</dbReference>
<dbReference type="EMBL" id="LT158599">
    <property type="protein sequence ID" value="CVK33250.1"/>
    <property type="molecule type" value="Genomic_DNA"/>
</dbReference>
<dbReference type="Proteomes" id="UP000069850">
    <property type="component" value="Chromosome 1"/>
</dbReference>
<reference evidence="1 2" key="1">
    <citation type="submission" date="2016-01" db="EMBL/GenBank/DDBJ databases">
        <authorList>
            <person name="Manzoor S."/>
        </authorList>
    </citation>
    <scope>NUCLEOTIDE SEQUENCE [LARGE SCALE GENOMIC DNA]</scope>
    <source>
        <strain evidence="1">Methanoculleus sp MAB1</strain>
    </source>
</reference>
<dbReference type="InterPro" id="IPR015422">
    <property type="entry name" value="PyrdxlP-dep_Trfase_small"/>
</dbReference>
<dbReference type="KEGG" id="mema:MMAB1_2037"/>
<dbReference type="OrthoDB" id="5817at2157"/>
<dbReference type="AlphaFoldDB" id="A0A0X3BN49"/>
<gene>
    <name evidence="1" type="ORF">MMAB1_2037</name>
</gene>
<evidence type="ECO:0000313" key="1">
    <source>
        <dbReference type="EMBL" id="CVK33250.1"/>
    </source>
</evidence>
<organism evidence="1 2">
    <name type="scientific">Methanoculleus bourgensis</name>
    <dbReference type="NCBI Taxonomy" id="83986"/>
    <lineage>
        <taxon>Archaea</taxon>
        <taxon>Methanobacteriati</taxon>
        <taxon>Methanobacteriota</taxon>
        <taxon>Stenosarchaea group</taxon>
        <taxon>Methanomicrobia</taxon>
        <taxon>Methanomicrobiales</taxon>
        <taxon>Methanomicrobiaceae</taxon>
        <taxon>Methanoculleus</taxon>
    </lineage>
</organism>